<dbReference type="Proteomes" id="UP000242881">
    <property type="component" value="Unassembled WGS sequence"/>
</dbReference>
<evidence type="ECO:0000259" key="3">
    <source>
        <dbReference type="PROSITE" id="PS50887"/>
    </source>
</evidence>
<comment type="catalytic activity">
    <reaction evidence="2">
        <text>2 GTP = 3',3'-c-di-GMP + 2 diphosphate</text>
        <dbReference type="Rhea" id="RHEA:24898"/>
        <dbReference type="ChEBI" id="CHEBI:33019"/>
        <dbReference type="ChEBI" id="CHEBI:37565"/>
        <dbReference type="ChEBI" id="CHEBI:58805"/>
        <dbReference type="EC" id="2.7.7.65"/>
    </reaction>
</comment>
<dbReference type="InterPro" id="IPR000160">
    <property type="entry name" value="GGDEF_dom"/>
</dbReference>
<comment type="caution">
    <text evidence="4">The sequence shown here is derived from an EMBL/GenBank/DDBJ whole genome shotgun (WGS) entry which is preliminary data.</text>
</comment>
<evidence type="ECO:0000313" key="5">
    <source>
        <dbReference type="Proteomes" id="UP000242881"/>
    </source>
</evidence>
<protein>
    <recommendedName>
        <fullName evidence="1">diguanylate cyclase</fullName>
        <ecNumber evidence="1">2.7.7.65</ecNumber>
    </recommendedName>
</protein>
<feature type="domain" description="GGDEF" evidence="3">
    <location>
        <begin position="215"/>
        <end position="345"/>
    </location>
</feature>
<dbReference type="GO" id="GO:0043709">
    <property type="term" value="P:cell adhesion involved in single-species biofilm formation"/>
    <property type="evidence" value="ECO:0007669"/>
    <property type="project" value="TreeGrafter"/>
</dbReference>
<dbReference type="SUPFAM" id="SSF55781">
    <property type="entry name" value="GAF domain-like"/>
    <property type="match status" value="1"/>
</dbReference>
<dbReference type="PANTHER" id="PTHR45138">
    <property type="entry name" value="REGULATORY COMPONENTS OF SENSORY TRANSDUCTION SYSTEM"/>
    <property type="match status" value="1"/>
</dbReference>
<evidence type="ECO:0000256" key="2">
    <source>
        <dbReference type="ARBA" id="ARBA00034247"/>
    </source>
</evidence>
<organism evidence="4 5">
    <name type="scientific">Calditerrivibrio nitroreducens</name>
    <dbReference type="NCBI Taxonomy" id="477976"/>
    <lineage>
        <taxon>Bacteria</taxon>
        <taxon>Pseudomonadati</taxon>
        <taxon>Deferribacterota</taxon>
        <taxon>Deferribacteres</taxon>
        <taxon>Deferribacterales</taxon>
        <taxon>Calditerrivibrionaceae</taxon>
    </lineage>
</organism>
<proteinExistence type="predicted"/>
<gene>
    <name evidence="4" type="ORF">C0187_02635</name>
</gene>
<dbReference type="InterPro" id="IPR043128">
    <property type="entry name" value="Rev_trsase/Diguanyl_cyclase"/>
</dbReference>
<evidence type="ECO:0000256" key="1">
    <source>
        <dbReference type="ARBA" id="ARBA00012528"/>
    </source>
</evidence>
<sequence>MKKVNDILRENQLLKKELEGILEVIAENEVKSKGLKVVEYSFLLSETLKEIDEKPMSYLEEIFEIDKAALFINFEELIIYSEEEYRHIFKANNKTFKYFFIEKRPYLSSGTVNLISEFNIMEDIGSYLISPIILNDKIIGSLNLYSKNPNRYTNEYNSDFIKDLCFKIGIALKNINTNQMLINQSMVEESSGCYNKKAMYLFLNSFINRCYRYGHPFTFIILDIDDFKKINDTKGHLLGDEVLAKFGQTLVKSFRKSDIVGRFGGDEFYIITPESKKDKIEYITSKTSTILSEIYKKTGIRKKASISFGYITIESIDKTLENPEMIFKLADTELYKMKKEKHIKR</sequence>
<dbReference type="Pfam" id="PF00990">
    <property type="entry name" value="GGDEF"/>
    <property type="match status" value="1"/>
</dbReference>
<dbReference type="RefSeq" id="WP_424605296.1">
    <property type="nucleotide sequence ID" value="NZ_JBNAVA010000003.1"/>
</dbReference>
<dbReference type="GO" id="GO:1902201">
    <property type="term" value="P:negative regulation of bacterial-type flagellum-dependent cell motility"/>
    <property type="evidence" value="ECO:0007669"/>
    <property type="project" value="TreeGrafter"/>
</dbReference>
<dbReference type="PANTHER" id="PTHR45138:SF9">
    <property type="entry name" value="DIGUANYLATE CYCLASE DGCM-RELATED"/>
    <property type="match status" value="1"/>
</dbReference>
<dbReference type="Gene3D" id="3.30.70.270">
    <property type="match status" value="1"/>
</dbReference>
<dbReference type="EMBL" id="PNIN01000029">
    <property type="protein sequence ID" value="PMP72033.1"/>
    <property type="molecule type" value="Genomic_DNA"/>
</dbReference>
<dbReference type="InterPro" id="IPR029787">
    <property type="entry name" value="Nucleotide_cyclase"/>
</dbReference>
<dbReference type="InterPro" id="IPR029016">
    <property type="entry name" value="GAF-like_dom_sf"/>
</dbReference>
<evidence type="ECO:0000313" key="4">
    <source>
        <dbReference type="EMBL" id="PMP72033.1"/>
    </source>
</evidence>
<dbReference type="InterPro" id="IPR050469">
    <property type="entry name" value="Diguanylate_Cyclase"/>
</dbReference>
<dbReference type="NCBIfam" id="TIGR00254">
    <property type="entry name" value="GGDEF"/>
    <property type="match status" value="1"/>
</dbReference>
<dbReference type="CDD" id="cd01949">
    <property type="entry name" value="GGDEF"/>
    <property type="match status" value="1"/>
</dbReference>
<dbReference type="AlphaFoldDB" id="A0A2J6WNQ1"/>
<accession>A0A2J6WNQ1</accession>
<dbReference type="PROSITE" id="PS50887">
    <property type="entry name" value="GGDEF"/>
    <property type="match status" value="1"/>
</dbReference>
<reference evidence="4 5" key="1">
    <citation type="submission" date="2018-01" db="EMBL/GenBank/DDBJ databases">
        <title>Metagenomic assembled genomes from two thermal pools in the Uzon Caldera, Kamchatka, Russia.</title>
        <authorList>
            <person name="Wilkins L."/>
            <person name="Ettinger C."/>
        </authorList>
    </citation>
    <scope>NUCLEOTIDE SEQUENCE [LARGE SCALE GENOMIC DNA]</scope>
    <source>
        <strain evidence="4">ZAV-05</strain>
    </source>
</reference>
<dbReference type="SUPFAM" id="SSF55073">
    <property type="entry name" value="Nucleotide cyclase"/>
    <property type="match status" value="1"/>
</dbReference>
<dbReference type="EC" id="2.7.7.65" evidence="1"/>
<dbReference type="Gene3D" id="3.30.450.40">
    <property type="match status" value="1"/>
</dbReference>
<dbReference type="GO" id="GO:0052621">
    <property type="term" value="F:diguanylate cyclase activity"/>
    <property type="evidence" value="ECO:0007669"/>
    <property type="project" value="UniProtKB-EC"/>
</dbReference>
<dbReference type="SMART" id="SM00267">
    <property type="entry name" value="GGDEF"/>
    <property type="match status" value="1"/>
</dbReference>
<dbReference type="GO" id="GO:0005886">
    <property type="term" value="C:plasma membrane"/>
    <property type="evidence" value="ECO:0007669"/>
    <property type="project" value="TreeGrafter"/>
</dbReference>
<name>A0A2J6WNQ1_9BACT</name>